<dbReference type="HOGENOM" id="CLU_749224_0_0_1"/>
<organism evidence="1 2">
    <name type="scientific">Brassica oleracea var. oleracea</name>
    <dbReference type="NCBI Taxonomy" id="109376"/>
    <lineage>
        <taxon>Eukaryota</taxon>
        <taxon>Viridiplantae</taxon>
        <taxon>Streptophyta</taxon>
        <taxon>Embryophyta</taxon>
        <taxon>Tracheophyta</taxon>
        <taxon>Spermatophyta</taxon>
        <taxon>Magnoliopsida</taxon>
        <taxon>eudicotyledons</taxon>
        <taxon>Gunneridae</taxon>
        <taxon>Pentapetalae</taxon>
        <taxon>rosids</taxon>
        <taxon>malvids</taxon>
        <taxon>Brassicales</taxon>
        <taxon>Brassicaceae</taxon>
        <taxon>Brassiceae</taxon>
        <taxon>Brassica</taxon>
    </lineage>
</organism>
<accession>A0A0D2ZS91</accession>
<dbReference type="Gramene" id="Bo00921s020.1">
    <property type="protein sequence ID" value="Bo00921s020.1"/>
    <property type="gene ID" value="Bo00921s020"/>
</dbReference>
<dbReference type="Proteomes" id="UP000032141">
    <property type="component" value="Unassembled WGS sequence"/>
</dbReference>
<evidence type="ECO:0000313" key="2">
    <source>
        <dbReference type="Proteomes" id="UP000032141"/>
    </source>
</evidence>
<sequence>MGSGALVLGCNTRASREVTHPSTTLAQARFTAEFLWDQSTDHYMEPAQHGVQDVLNISTEGSPVGIRATLAARLRVKAAEFGPENCPVNSLPFMVSEPFRNCAMGDIVPHGSNVMRGATRGLPERSPILVQLSPKHAYLRSSDGIRCISAGMIAPVGRLRVKKLNLGPENCPVYLPPFMVSGPFQNGAMGDVVPHGSKVMSTLDYGVLMGSGALVLYPCDLESFKQVETRLWRRRSRWRLCDKQSLLVIGRVSNKWRPGCGGEGAVGGCVTNKARLRVKTAEFEPGILPRQFYALYGSWAFPKWCPIEDQSSGKLSRLFTALYGFSAFLKWGARQGLPGRSPILVLLSPKHAYLWSSDGIQSISAGMIAP</sequence>
<keyword evidence="2" id="KW-1185">Reference proteome</keyword>
<reference evidence="1" key="2">
    <citation type="submission" date="2015-06" db="UniProtKB">
        <authorList>
            <consortium name="EnsemblPlants"/>
        </authorList>
    </citation>
    <scope>IDENTIFICATION</scope>
</reference>
<protein>
    <submittedName>
        <fullName evidence="1">Uncharacterized protein</fullName>
    </submittedName>
</protein>
<evidence type="ECO:0000313" key="1">
    <source>
        <dbReference type="EnsemblPlants" id="Bo00921s020.1"/>
    </source>
</evidence>
<proteinExistence type="predicted"/>
<dbReference type="EnsemblPlants" id="Bo00921s020.1">
    <property type="protein sequence ID" value="Bo00921s020.1"/>
    <property type="gene ID" value="Bo00921s020"/>
</dbReference>
<dbReference type="AlphaFoldDB" id="A0A0D2ZS91"/>
<dbReference type="eggNOG" id="ENOG502SFBI">
    <property type="taxonomic scope" value="Eukaryota"/>
</dbReference>
<reference evidence="1" key="1">
    <citation type="journal article" date="2014" name="Genome Biol.">
        <title>Transcriptome and methylome profiling reveals relics of genome dominance in the mesopolyploid Brassica oleracea.</title>
        <authorList>
            <person name="Parkin I.A."/>
            <person name="Koh C."/>
            <person name="Tang H."/>
            <person name="Robinson S.J."/>
            <person name="Kagale S."/>
            <person name="Clarke W.E."/>
            <person name="Town C.D."/>
            <person name="Nixon J."/>
            <person name="Krishnakumar V."/>
            <person name="Bidwell S.L."/>
            <person name="Denoeud F."/>
            <person name="Belcram H."/>
            <person name="Links M.G."/>
            <person name="Just J."/>
            <person name="Clarke C."/>
            <person name="Bender T."/>
            <person name="Huebert T."/>
            <person name="Mason A.S."/>
            <person name="Pires J.C."/>
            <person name="Barker G."/>
            <person name="Moore J."/>
            <person name="Walley P.G."/>
            <person name="Manoli S."/>
            <person name="Batley J."/>
            <person name="Edwards D."/>
            <person name="Nelson M.N."/>
            <person name="Wang X."/>
            <person name="Paterson A.H."/>
            <person name="King G."/>
            <person name="Bancroft I."/>
            <person name="Chalhoub B."/>
            <person name="Sharpe A.G."/>
        </authorList>
    </citation>
    <scope>NUCLEOTIDE SEQUENCE [LARGE SCALE GENOMIC DNA]</scope>
    <source>
        <strain evidence="1">cv. TO1000</strain>
    </source>
</reference>
<name>A0A0D2ZS91_BRAOL</name>